<gene>
    <name evidence="1" type="ORF">PCA20602_03705</name>
</gene>
<dbReference type="EMBL" id="CABPRV010000009">
    <property type="protein sequence ID" value="VVE32032.1"/>
    <property type="molecule type" value="Genomic_DNA"/>
</dbReference>
<evidence type="ECO:0000313" key="2">
    <source>
        <dbReference type="Proteomes" id="UP000366065"/>
    </source>
</evidence>
<dbReference type="Proteomes" id="UP000366065">
    <property type="component" value="Unassembled WGS sequence"/>
</dbReference>
<dbReference type="Gene3D" id="3.30.420.40">
    <property type="match status" value="2"/>
</dbReference>
<organism evidence="1 2">
    <name type="scientific">Pandoraea capi</name>
    <dbReference type="NCBI Taxonomy" id="2508286"/>
    <lineage>
        <taxon>Bacteria</taxon>
        <taxon>Pseudomonadati</taxon>
        <taxon>Pseudomonadota</taxon>
        <taxon>Betaproteobacteria</taxon>
        <taxon>Burkholderiales</taxon>
        <taxon>Burkholderiaceae</taxon>
        <taxon>Pandoraea</taxon>
    </lineage>
</organism>
<accession>A0ABY6W6C4</accession>
<dbReference type="Gene3D" id="3.30.1490.300">
    <property type="match status" value="1"/>
</dbReference>
<keyword evidence="2" id="KW-1185">Reference proteome</keyword>
<proteinExistence type="predicted"/>
<reference evidence="1 2" key="1">
    <citation type="submission" date="2019-08" db="EMBL/GenBank/DDBJ databases">
        <authorList>
            <person name="Peeters C."/>
        </authorList>
    </citation>
    <scope>NUCLEOTIDE SEQUENCE [LARGE SCALE GENOMIC DNA]</scope>
    <source>
        <strain evidence="1 2">LMG 20602</strain>
    </source>
</reference>
<sequence length="355" mass="37724">MVAAILRGVRYVGNQLAAALPRNDGGACGIHFDAGGMQFVRMARTTGGEPWGLSACGSAVIDDGMLNGAQIAKPEALARRLGELLERLEIEPQDLQGDTIVVALPSQGLRTQVIDYPADLPPRVLRAWCERRAALLLPGDGTVDSRSRIGVTWAEPGSHRLRLYACEAALADDRVALLEMAGLRTHAMDAAHRAGRRAFRWARTKMHGVSTPESASAAHSNVPPVALLQIDAQEVDLAVFNGQTCVADVRERFDGVNAHSEALASVVRTLLGALPVVPQILHVTARGASPSELEDICVAIAATCGVEISPFDPLSHLTPAGSSMSRFHAPAQRTVLTVPFGLALRAMSMRGMSCE</sequence>
<comment type="caution">
    <text evidence="1">The sequence shown here is derived from an EMBL/GenBank/DDBJ whole genome shotgun (WGS) entry which is preliminary data.</text>
</comment>
<protein>
    <recommendedName>
        <fullName evidence="3">Type IV pilus assembly protein PilM</fullName>
    </recommendedName>
</protein>
<evidence type="ECO:0008006" key="3">
    <source>
        <dbReference type="Google" id="ProtNLM"/>
    </source>
</evidence>
<name>A0ABY6W6C4_9BURK</name>
<evidence type="ECO:0000313" key="1">
    <source>
        <dbReference type="EMBL" id="VVE32032.1"/>
    </source>
</evidence>